<name>A0ABV0ER32_9ENTE</name>
<feature type="transmembrane region" description="Helical" evidence="1">
    <location>
        <begin position="7"/>
        <end position="25"/>
    </location>
</feature>
<feature type="transmembrane region" description="Helical" evidence="1">
    <location>
        <begin position="154"/>
        <end position="180"/>
    </location>
</feature>
<protein>
    <submittedName>
        <fullName evidence="2">Thiamine transporter</fullName>
    </submittedName>
</protein>
<dbReference type="EMBL" id="JAFREL020000001">
    <property type="protein sequence ID" value="MEO1769822.1"/>
    <property type="molecule type" value="Genomic_DNA"/>
</dbReference>
<accession>A0ABV0ER32</accession>
<reference evidence="2 3" key="1">
    <citation type="submission" date="2021-03" db="EMBL/GenBank/DDBJ databases">
        <authorList>
            <person name="Gilmore M.S."/>
            <person name="Schwartzman J."/>
            <person name="Van Tyne D."/>
            <person name="Martin M."/>
            <person name="Earl A.M."/>
            <person name="Manson A.L."/>
            <person name="Straub T."/>
            <person name="Salamzade R."/>
            <person name="Saavedra J."/>
            <person name="Lebreton F."/>
            <person name="Prichula J."/>
            <person name="Schaufler K."/>
            <person name="Gaca A."/>
            <person name="Sgardioli B."/>
            <person name="Wagenaar J."/>
            <person name="Strong T."/>
        </authorList>
    </citation>
    <scope>NUCLEOTIDE SEQUENCE [LARGE SCALE GENOMIC DNA]</scope>
    <source>
        <strain evidence="2 3">665A</strain>
    </source>
</reference>
<keyword evidence="1" id="KW-0472">Membrane</keyword>
<dbReference type="Proteomes" id="UP000664357">
    <property type="component" value="Unassembled WGS sequence"/>
</dbReference>
<feature type="transmembrane region" description="Helical" evidence="1">
    <location>
        <begin position="116"/>
        <end position="134"/>
    </location>
</feature>
<dbReference type="RefSeq" id="WP_207702115.1">
    <property type="nucleotide sequence ID" value="NZ_JAFREL020000001.1"/>
</dbReference>
<evidence type="ECO:0000313" key="3">
    <source>
        <dbReference type="Proteomes" id="UP000664357"/>
    </source>
</evidence>
<comment type="caution">
    <text evidence="2">The sequence shown here is derived from an EMBL/GenBank/DDBJ whole genome shotgun (WGS) entry which is preliminary data.</text>
</comment>
<organism evidence="2 3">
    <name type="scientific">Candidatus Enterococcus ferrettii</name>
    <dbReference type="NCBI Taxonomy" id="2815324"/>
    <lineage>
        <taxon>Bacteria</taxon>
        <taxon>Bacillati</taxon>
        <taxon>Bacillota</taxon>
        <taxon>Bacilli</taxon>
        <taxon>Lactobacillales</taxon>
        <taxon>Enterococcaceae</taxon>
        <taxon>Enterococcus</taxon>
    </lineage>
</organism>
<evidence type="ECO:0000313" key="2">
    <source>
        <dbReference type="EMBL" id="MEO1769822.1"/>
    </source>
</evidence>
<dbReference type="Pfam" id="PF09515">
    <property type="entry name" value="Thia_YuaJ"/>
    <property type="match status" value="1"/>
</dbReference>
<sequence>MRKQLSLNVWIEGTLIAALAMSLSFLPIQSLNASLDLSLGLVPLVLYSFRRGLVPALMAGFTWGLLTIVVGSAMRNFISVPQIIFEYPFAFTFGGMGGLLSPKLQAAIKAQQKRKSIFLIVAGGFIAAFSRWFWHYWAGVFVWGAYAPDTMNPFLYSFILNGASALANAIFVSVVLVFIFNVSRALFIPRESPKSL</sequence>
<evidence type="ECO:0000256" key="1">
    <source>
        <dbReference type="SAM" id="Phobius"/>
    </source>
</evidence>
<reference evidence="2 3" key="2">
    <citation type="submission" date="2024-02" db="EMBL/GenBank/DDBJ databases">
        <title>The Genome Sequence of Enterococcus sp. DIV0159.</title>
        <authorList>
            <person name="Earl A."/>
            <person name="Manson A."/>
            <person name="Gilmore M."/>
            <person name="Sanders J."/>
            <person name="Shea T."/>
            <person name="Howe W."/>
            <person name="Livny J."/>
            <person name="Cuomo C."/>
            <person name="Neafsey D."/>
            <person name="Birren B."/>
        </authorList>
    </citation>
    <scope>NUCLEOTIDE SEQUENCE [LARGE SCALE GENOMIC DNA]</scope>
    <source>
        <strain evidence="2 3">665A</strain>
    </source>
</reference>
<feature type="transmembrane region" description="Helical" evidence="1">
    <location>
        <begin position="56"/>
        <end position="78"/>
    </location>
</feature>
<keyword evidence="1" id="KW-0812">Transmembrane</keyword>
<dbReference type="InterPro" id="IPR012651">
    <property type="entry name" value="Thia_Transptr_ThiT"/>
</dbReference>
<proteinExistence type="predicted"/>
<gene>
    <name evidence="2" type="ORF">JZO67_001773</name>
</gene>
<dbReference type="NCBIfam" id="TIGR02357">
    <property type="entry name" value="ECF_ThiT_YuaJ"/>
    <property type="match status" value="1"/>
</dbReference>
<dbReference type="Gene3D" id="1.10.1760.20">
    <property type="match status" value="1"/>
</dbReference>
<keyword evidence="3" id="KW-1185">Reference proteome</keyword>
<keyword evidence="1" id="KW-1133">Transmembrane helix</keyword>